<comment type="caution">
    <text evidence="2">The sequence shown here is derived from an EMBL/GenBank/DDBJ whole genome shotgun (WGS) entry which is preliminary data.</text>
</comment>
<accession>A0ABV4JQD1</accession>
<keyword evidence="1" id="KW-0732">Signal</keyword>
<dbReference type="EMBL" id="JBFSOO010000003">
    <property type="protein sequence ID" value="MEZ6852955.1"/>
    <property type="molecule type" value="Genomic_DNA"/>
</dbReference>
<dbReference type="RefSeq" id="WP_371150131.1">
    <property type="nucleotide sequence ID" value="NZ_JBFSOO010000003.1"/>
</dbReference>
<dbReference type="Proteomes" id="UP001568358">
    <property type="component" value="Unassembled WGS sequence"/>
</dbReference>
<sequence length="425" mass="44908">MKRFITLALALCMVFGAALNASAAEIKASGNMWVGYDYLNVDNEGKTTDFKQRFRTQIDIVASEALSGTVFFEINNTWGHAAGSAGLANIGNGSGGALGADGVNIQTRRAYLDFLIPSTPVKVRAGIQGVALPGAVSGNVVLNDDLGAIVASASYSNVDFTAFYGRPYDAKDNGYDDSESSVDVYGLIAALNFDTITVTPYFVAANVGEDVNLPATLVADKGLTGDTQWYGVALEATPIENLVLSFDGVFGKASDDDGGFLVAGKAAYTTQYCVPAFMAWYGSGNDDDNEGRMPILDNGGDFVATTLVGEGAVGPMSDSVLGDARGKWGVALEASEITFIDKVSHVARIAYVRGTNDDDAAGLDIENWSDDDSAVEIDFTTTYNMYDNLDLVADLAFAATDFDNDNANENVDHVFKAAILAVYSF</sequence>
<evidence type="ECO:0000313" key="2">
    <source>
        <dbReference type="EMBL" id="MEZ6852955.1"/>
    </source>
</evidence>
<keyword evidence="3" id="KW-1185">Reference proteome</keyword>
<evidence type="ECO:0000256" key="1">
    <source>
        <dbReference type="SAM" id="SignalP"/>
    </source>
</evidence>
<organism evidence="2 3">
    <name type="scientific">Halodesulfovibrio aestuarii</name>
    <dbReference type="NCBI Taxonomy" id="126333"/>
    <lineage>
        <taxon>Bacteria</taxon>
        <taxon>Pseudomonadati</taxon>
        <taxon>Thermodesulfobacteriota</taxon>
        <taxon>Desulfovibrionia</taxon>
        <taxon>Desulfovibrionales</taxon>
        <taxon>Desulfovibrionaceae</taxon>
        <taxon>Halodesulfovibrio</taxon>
    </lineage>
</organism>
<feature type="signal peptide" evidence="1">
    <location>
        <begin position="1"/>
        <end position="23"/>
    </location>
</feature>
<proteinExistence type="predicted"/>
<evidence type="ECO:0000313" key="3">
    <source>
        <dbReference type="Proteomes" id="UP001568358"/>
    </source>
</evidence>
<protein>
    <submittedName>
        <fullName evidence="2">Outer membrane homotrimeric porin</fullName>
    </submittedName>
</protein>
<dbReference type="NCBIfam" id="NF033939">
    <property type="entry name" value="DESULF_POR1"/>
    <property type="match status" value="1"/>
</dbReference>
<dbReference type="InterPro" id="IPR059232">
    <property type="entry name" value="Porin_put"/>
</dbReference>
<reference evidence="2 3" key="1">
    <citation type="submission" date="2024-07" db="EMBL/GenBank/DDBJ databases">
        <title>Active virus-host system and metabolic interactions in a Lokiarchaeon culture.</title>
        <authorList>
            <person name="Ponce Toledo R.I."/>
            <person name="Rodrigues Oliveira T."/>
            <person name="Schleper C."/>
        </authorList>
    </citation>
    <scope>NUCLEOTIDE SEQUENCE [LARGE SCALE GENOMIC DNA]</scope>
    <source>
        <strain evidence="2 3">B35</strain>
    </source>
</reference>
<gene>
    <name evidence="2" type="ORF">AB2Z07_05305</name>
</gene>
<name>A0ABV4JQD1_9BACT</name>
<feature type="chain" id="PRO_5047498411" evidence="1">
    <location>
        <begin position="24"/>
        <end position="425"/>
    </location>
</feature>